<dbReference type="AlphaFoldDB" id="A0AAN6QKH4"/>
<evidence type="ECO:0000259" key="7">
    <source>
        <dbReference type="PROSITE" id="PS00623"/>
    </source>
</evidence>
<dbReference type="GeneID" id="89943384"/>
<dbReference type="InterPro" id="IPR036188">
    <property type="entry name" value="FAD/NAD-bd_sf"/>
</dbReference>
<feature type="chain" id="PRO_5043011040" evidence="6">
    <location>
        <begin position="22"/>
        <end position="611"/>
    </location>
</feature>
<sequence>MLFSPAAGVLALLTLAGAVRCSGSSAFPSPGNASYEYVVIGGGTAGLAMAARLAAAGKSVAVVEAGGWPTEMGNLTTVPGYAFSNPVLAPVEAFPSIPLLDWELLSQPQTGASNRRVHYAAGKTLGGTSAVNTLAYHRATKQTHQRWASIAGHASYTWDKMLKFFVKSTTLTPPDWTKRASPNATFTYDSTVFCSSSSSCGPLQVSYSNWVDPTSTWFAVALKAIGLGLSSVGFNSGVLSGSGAYTTETIDPASATRSSSQTSYLAWALQNTQLKVYNRTLASKILFTSGNKASGVRVTTDGAAAYTLTATKEVILSAGTFHSPQLLMLSGIGPQKLLTPLNIPVVKDLPGVGQNLQDPIFFSVQNGVTTPSLASELADPNRVAPNLASYVNNRAGPYSSAGGYIAFEKLPNSSRAALSARTLSLLATLPDDVPEIEYLAGSFAGTGNGVTTIGDLSAAVLNPFSRGSVTLASASIADAPVIDMGWLTDPADAEVAVAAFKRLRQAWSAPALASWKVGPEVSPGAEAVQTDEQMLDYIRSNAIQIWHASATCAMGTDPAAGAVVDWRAKVFGVDRLRVVDASALPFALPGHPQATIYAFAEKIAASILEGN</sequence>
<evidence type="ECO:0000256" key="4">
    <source>
        <dbReference type="PIRSR" id="PIRSR000137-2"/>
    </source>
</evidence>
<dbReference type="Gene3D" id="3.50.50.60">
    <property type="entry name" value="FAD/NAD(P)-binding domain"/>
    <property type="match status" value="1"/>
</dbReference>
<name>A0AAN6QKH4_9PEZI</name>
<keyword evidence="5" id="KW-0285">Flavoprotein</keyword>
<comment type="similarity">
    <text evidence="1 5">Belongs to the GMC oxidoreductase family.</text>
</comment>
<dbReference type="EMBL" id="MU853352">
    <property type="protein sequence ID" value="KAK4110119.1"/>
    <property type="molecule type" value="Genomic_DNA"/>
</dbReference>
<evidence type="ECO:0000256" key="6">
    <source>
        <dbReference type="SAM" id="SignalP"/>
    </source>
</evidence>
<dbReference type="InterPro" id="IPR007867">
    <property type="entry name" value="GMC_OxRtase_C"/>
</dbReference>
<dbReference type="GO" id="GO:0044550">
    <property type="term" value="P:secondary metabolite biosynthetic process"/>
    <property type="evidence" value="ECO:0007669"/>
    <property type="project" value="TreeGrafter"/>
</dbReference>
<dbReference type="GO" id="GO:0016614">
    <property type="term" value="F:oxidoreductase activity, acting on CH-OH group of donors"/>
    <property type="evidence" value="ECO:0007669"/>
    <property type="project" value="InterPro"/>
</dbReference>
<dbReference type="PROSITE" id="PS00624">
    <property type="entry name" value="GMC_OXRED_2"/>
    <property type="match status" value="1"/>
</dbReference>
<comment type="cofactor">
    <cofactor evidence="4">
        <name>FAD</name>
        <dbReference type="ChEBI" id="CHEBI:57692"/>
    </cofactor>
</comment>
<dbReference type="Gene3D" id="3.30.560.10">
    <property type="entry name" value="Glucose Oxidase, domain 3"/>
    <property type="match status" value="1"/>
</dbReference>
<accession>A0AAN6QKH4</accession>
<feature type="binding site" evidence="4">
    <location>
        <position position="128"/>
    </location>
    <ligand>
        <name>FAD</name>
        <dbReference type="ChEBI" id="CHEBI:57692"/>
    </ligand>
</feature>
<feature type="signal peptide" evidence="6">
    <location>
        <begin position="1"/>
        <end position="21"/>
    </location>
</feature>
<feature type="active site" description="Proton donor" evidence="3">
    <location>
        <position position="547"/>
    </location>
</feature>
<dbReference type="RefSeq" id="XP_064667689.1">
    <property type="nucleotide sequence ID" value="XM_064819258.1"/>
</dbReference>
<evidence type="ECO:0000256" key="3">
    <source>
        <dbReference type="PIRSR" id="PIRSR000137-1"/>
    </source>
</evidence>
<dbReference type="PANTHER" id="PTHR11552:SF138">
    <property type="entry name" value="DEHYDROGENASE PKFF-RELATED"/>
    <property type="match status" value="1"/>
</dbReference>
<keyword evidence="4 5" id="KW-0274">FAD</keyword>
<gene>
    <name evidence="9" type="ORF">N656DRAFT_847240</name>
</gene>
<dbReference type="Pfam" id="PF05199">
    <property type="entry name" value="GMC_oxred_C"/>
    <property type="match status" value="1"/>
</dbReference>
<evidence type="ECO:0000256" key="2">
    <source>
        <dbReference type="ARBA" id="ARBA00023180"/>
    </source>
</evidence>
<evidence type="ECO:0000259" key="8">
    <source>
        <dbReference type="PROSITE" id="PS00624"/>
    </source>
</evidence>
<reference evidence="9" key="1">
    <citation type="journal article" date="2023" name="Mol. Phylogenet. Evol.">
        <title>Genome-scale phylogeny and comparative genomics of the fungal order Sordariales.</title>
        <authorList>
            <person name="Hensen N."/>
            <person name="Bonometti L."/>
            <person name="Westerberg I."/>
            <person name="Brannstrom I.O."/>
            <person name="Guillou S."/>
            <person name="Cros-Aarteil S."/>
            <person name="Calhoun S."/>
            <person name="Haridas S."/>
            <person name="Kuo A."/>
            <person name="Mondo S."/>
            <person name="Pangilinan J."/>
            <person name="Riley R."/>
            <person name="LaButti K."/>
            <person name="Andreopoulos B."/>
            <person name="Lipzen A."/>
            <person name="Chen C."/>
            <person name="Yan M."/>
            <person name="Daum C."/>
            <person name="Ng V."/>
            <person name="Clum A."/>
            <person name="Steindorff A."/>
            <person name="Ohm R.A."/>
            <person name="Martin F."/>
            <person name="Silar P."/>
            <person name="Natvig D.O."/>
            <person name="Lalanne C."/>
            <person name="Gautier V."/>
            <person name="Ament-Velasquez S.L."/>
            <person name="Kruys A."/>
            <person name="Hutchinson M.I."/>
            <person name="Powell A.J."/>
            <person name="Barry K."/>
            <person name="Miller A.N."/>
            <person name="Grigoriev I.V."/>
            <person name="Debuchy R."/>
            <person name="Gladieux P."/>
            <person name="Hiltunen Thoren M."/>
            <person name="Johannesson H."/>
        </authorList>
    </citation>
    <scope>NUCLEOTIDE SEQUENCE</scope>
    <source>
        <strain evidence="9">CBS 508.74</strain>
    </source>
</reference>
<keyword evidence="6" id="KW-0732">Signal</keyword>
<comment type="caution">
    <text evidence="9">The sequence shown here is derived from an EMBL/GenBank/DDBJ whole genome shotgun (WGS) entry which is preliminary data.</text>
</comment>
<dbReference type="PIRSF" id="PIRSF000137">
    <property type="entry name" value="Alcohol_oxidase"/>
    <property type="match status" value="1"/>
</dbReference>
<proteinExistence type="inferred from homology"/>
<dbReference type="Pfam" id="PF00732">
    <property type="entry name" value="GMC_oxred_N"/>
    <property type="match status" value="1"/>
</dbReference>
<keyword evidence="2" id="KW-0325">Glycoprotein</keyword>
<feature type="binding site" evidence="4">
    <location>
        <begin position="546"/>
        <end position="547"/>
    </location>
    <ligand>
        <name>FAD</name>
        <dbReference type="ChEBI" id="CHEBI:57692"/>
    </ligand>
</feature>
<dbReference type="PROSITE" id="PS00623">
    <property type="entry name" value="GMC_OXRED_1"/>
    <property type="match status" value="1"/>
</dbReference>
<dbReference type="PANTHER" id="PTHR11552">
    <property type="entry name" value="GLUCOSE-METHANOL-CHOLINE GMC OXIDOREDUCTASE"/>
    <property type="match status" value="1"/>
</dbReference>
<dbReference type="Proteomes" id="UP001302812">
    <property type="component" value="Unassembled WGS sequence"/>
</dbReference>
<organism evidence="9 10">
    <name type="scientific">Canariomyces notabilis</name>
    <dbReference type="NCBI Taxonomy" id="2074819"/>
    <lineage>
        <taxon>Eukaryota</taxon>
        <taxon>Fungi</taxon>
        <taxon>Dikarya</taxon>
        <taxon>Ascomycota</taxon>
        <taxon>Pezizomycotina</taxon>
        <taxon>Sordariomycetes</taxon>
        <taxon>Sordariomycetidae</taxon>
        <taxon>Sordariales</taxon>
        <taxon>Chaetomiaceae</taxon>
        <taxon>Canariomyces</taxon>
    </lineage>
</organism>
<feature type="domain" description="Glucose-methanol-choline oxidoreductase N-terminal" evidence="8">
    <location>
        <begin position="319"/>
        <end position="333"/>
    </location>
</feature>
<dbReference type="InterPro" id="IPR000172">
    <property type="entry name" value="GMC_OxRdtase_N"/>
</dbReference>
<dbReference type="InterPro" id="IPR012132">
    <property type="entry name" value="GMC_OxRdtase"/>
</dbReference>
<feature type="domain" description="Glucose-methanol-choline oxidoreductase N-terminal" evidence="7">
    <location>
        <begin position="122"/>
        <end position="145"/>
    </location>
</feature>
<evidence type="ECO:0000313" key="9">
    <source>
        <dbReference type="EMBL" id="KAK4110119.1"/>
    </source>
</evidence>
<protein>
    <submittedName>
        <fullName evidence="9">GMC oxidoreductase</fullName>
    </submittedName>
</protein>
<dbReference type="SUPFAM" id="SSF51905">
    <property type="entry name" value="FAD/NAD(P)-binding domain"/>
    <property type="match status" value="1"/>
</dbReference>
<keyword evidence="10" id="KW-1185">Reference proteome</keyword>
<feature type="active site" description="Proton acceptor" evidence="3">
    <location>
        <position position="591"/>
    </location>
</feature>
<evidence type="ECO:0000256" key="5">
    <source>
        <dbReference type="RuleBase" id="RU003968"/>
    </source>
</evidence>
<evidence type="ECO:0000313" key="10">
    <source>
        <dbReference type="Proteomes" id="UP001302812"/>
    </source>
</evidence>
<dbReference type="GO" id="GO:0050660">
    <property type="term" value="F:flavin adenine dinucleotide binding"/>
    <property type="evidence" value="ECO:0007669"/>
    <property type="project" value="InterPro"/>
</dbReference>
<feature type="binding site" evidence="4">
    <location>
        <begin position="592"/>
        <end position="593"/>
    </location>
    <ligand>
        <name>FAD</name>
        <dbReference type="ChEBI" id="CHEBI:57692"/>
    </ligand>
</feature>
<dbReference type="SUPFAM" id="SSF54373">
    <property type="entry name" value="FAD-linked reductases, C-terminal domain"/>
    <property type="match status" value="1"/>
</dbReference>
<evidence type="ECO:0000256" key="1">
    <source>
        <dbReference type="ARBA" id="ARBA00010790"/>
    </source>
</evidence>
<reference evidence="9" key="2">
    <citation type="submission" date="2023-05" db="EMBL/GenBank/DDBJ databases">
        <authorList>
            <consortium name="Lawrence Berkeley National Laboratory"/>
            <person name="Steindorff A."/>
            <person name="Hensen N."/>
            <person name="Bonometti L."/>
            <person name="Westerberg I."/>
            <person name="Brannstrom I.O."/>
            <person name="Guillou S."/>
            <person name="Cros-Aarteil S."/>
            <person name="Calhoun S."/>
            <person name="Haridas S."/>
            <person name="Kuo A."/>
            <person name="Mondo S."/>
            <person name="Pangilinan J."/>
            <person name="Riley R."/>
            <person name="Labutti K."/>
            <person name="Andreopoulos B."/>
            <person name="Lipzen A."/>
            <person name="Chen C."/>
            <person name="Yanf M."/>
            <person name="Daum C."/>
            <person name="Ng V."/>
            <person name="Clum A."/>
            <person name="Ohm R."/>
            <person name="Martin F."/>
            <person name="Silar P."/>
            <person name="Natvig D."/>
            <person name="Lalanne C."/>
            <person name="Gautier V."/>
            <person name="Ament-Velasquez S.L."/>
            <person name="Kruys A."/>
            <person name="Hutchinson M.I."/>
            <person name="Powell A.J."/>
            <person name="Barry K."/>
            <person name="Miller A.N."/>
            <person name="Grigoriev I.V."/>
            <person name="Debuchy R."/>
            <person name="Gladieux P."/>
            <person name="Thoren M.H."/>
            <person name="Johannesson H."/>
        </authorList>
    </citation>
    <scope>NUCLEOTIDE SEQUENCE</scope>
    <source>
        <strain evidence="9">CBS 508.74</strain>
    </source>
</reference>